<dbReference type="InterPro" id="IPR006434">
    <property type="entry name" value="Pyrimidine_nucleotidase_eu"/>
</dbReference>
<gene>
    <name evidence="1" type="ORF">DILT_LOCUS680</name>
</gene>
<dbReference type="GO" id="GO:0000287">
    <property type="term" value="F:magnesium ion binding"/>
    <property type="evidence" value="ECO:0007669"/>
    <property type="project" value="InterPro"/>
</dbReference>
<dbReference type="OrthoDB" id="10014216at2759"/>
<keyword evidence="2" id="KW-1185">Reference proteome</keyword>
<dbReference type="AlphaFoldDB" id="A0A3P6P7G0"/>
<evidence type="ECO:0000313" key="2">
    <source>
        <dbReference type="Proteomes" id="UP000281553"/>
    </source>
</evidence>
<evidence type="ECO:0000313" key="1">
    <source>
        <dbReference type="EMBL" id="VDK35396.1"/>
    </source>
</evidence>
<dbReference type="InterPro" id="IPR023214">
    <property type="entry name" value="HAD_sf"/>
</dbReference>
<reference evidence="1 2" key="1">
    <citation type="submission" date="2018-11" db="EMBL/GenBank/DDBJ databases">
        <authorList>
            <consortium name="Pathogen Informatics"/>
        </authorList>
    </citation>
    <scope>NUCLEOTIDE SEQUENCE [LARGE SCALE GENOMIC DNA]</scope>
</reference>
<dbReference type="Pfam" id="PF05822">
    <property type="entry name" value="UMPH-1"/>
    <property type="match status" value="1"/>
</dbReference>
<name>A0A3P6P7G0_DIBLA</name>
<dbReference type="GO" id="GO:0008253">
    <property type="term" value="F:5'-nucleotidase activity"/>
    <property type="evidence" value="ECO:0007669"/>
    <property type="project" value="InterPro"/>
</dbReference>
<dbReference type="EMBL" id="UYRU01003204">
    <property type="protein sequence ID" value="VDK35396.1"/>
    <property type="molecule type" value="Genomic_DNA"/>
</dbReference>
<organism evidence="1 2">
    <name type="scientific">Dibothriocephalus latus</name>
    <name type="common">Fish tapeworm</name>
    <name type="synonym">Diphyllobothrium latum</name>
    <dbReference type="NCBI Taxonomy" id="60516"/>
    <lineage>
        <taxon>Eukaryota</taxon>
        <taxon>Metazoa</taxon>
        <taxon>Spiralia</taxon>
        <taxon>Lophotrochozoa</taxon>
        <taxon>Platyhelminthes</taxon>
        <taxon>Cestoda</taxon>
        <taxon>Eucestoda</taxon>
        <taxon>Diphyllobothriidea</taxon>
        <taxon>Diphyllobothriidae</taxon>
        <taxon>Dibothriocephalus</taxon>
    </lineage>
</organism>
<protein>
    <submittedName>
        <fullName evidence="1">Uncharacterized protein</fullName>
    </submittedName>
</protein>
<sequence length="76" mass="8719">MKIGFLNENVETLLDTYMDIYDIVLTEDPTFKIPLEVLNCIVQSESLDVKKRQRHRTCSTEAQSLLTQSLPLPNAH</sequence>
<accession>A0A3P6P7G0</accession>
<proteinExistence type="predicted"/>
<dbReference type="Gene3D" id="3.40.50.1000">
    <property type="entry name" value="HAD superfamily/HAD-like"/>
    <property type="match status" value="1"/>
</dbReference>
<dbReference type="GO" id="GO:0005737">
    <property type="term" value="C:cytoplasm"/>
    <property type="evidence" value="ECO:0007669"/>
    <property type="project" value="InterPro"/>
</dbReference>
<dbReference type="Proteomes" id="UP000281553">
    <property type="component" value="Unassembled WGS sequence"/>
</dbReference>